<keyword evidence="1" id="KW-0175">Coiled coil</keyword>
<dbReference type="RefSeq" id="WP_146891403.1">
    <property type="nucleotide sequence ID" value="NZ_BJYG01000047.1"/>
</dbReference>
<feature type="coiled-coil region" evidence="1">
    <location>
        <begin position="32"/>
        <end position="76"/>
    </location>
</feature>
<gene>
    <name evidence="2" type="ORF">AOE01nite_28420</name>
</gene>
<accession>A0A511XNT2</accession>
<dbReference type="OrthoDB" id="9807209at2"/>
<reference evidence="2 3" key="1">
    <citation type="submission" date="2019-07" db="EMBL/GenBank/DDBJ databases">
        <title>Whole genome shotgun sequence of Acetobacter oeni NBRC 105207.</title>
        <authorList>
            <person name="Hosoyama A."/>
            <person name="Uohara A."/>
            <person name="Ohji S."/>
            <person name="Ichikawa N."/>
        </authorList>
    </citation>
    <scope>NUCLEOTIDE SEQUENCE [LARGE SCALE GENOMIC DNA]</scope>
    <source>
        <strain evidence="2 3">NBRC 105207</strain>
    </source>
</reference>
<dbReference type="SUPFAM" id="SSF53756">
    <property type="entry name" value="UDP-Glycosyltransferase/glycogen phosphorylase"/>
    <property type="match status" value="1"/>
</dbReference>
<keyword evidence="3" id="KW-1185">Reference proteome</keyword>
<organism evidence="2 3">
    <name type="scientific">Acetobacter oeni</name>
    <dbReference type="NCBI Taxonomy" id="304077"/>
    <lineage>
        <taxon>Bacteria</taxon>
        <taxon>Pseudomonadati</taxon>
        <taxon>Pseudomonadota</taxon>
        <taxon>Alphaproteobacteria</taxon>
        <taxon>Acetobacterales</taxon>
        <taxon>Acetobacteraceae</taxon>
        <taxon>Acetobacter</taxon>
    </lineage>
</organism>
<evidence type="ECO:0008006" key="4">
    <source>
        <dbReference type="Google" id="ProtNLM"/>
    </source>
</evidence>
<dbReference type="EMBL" id="BJYG01000047">
    <property type="protein sequence ID" value="GEN64618.1"/>
    <property type="molecule type" value="Genomic_DNA"/>
</dbReference>
<dbReference type="CDD" id="cd03801">
    <property type="entry name" value="GT4_PimA-like"/>
    <property type="match status" value="1"/>
</dbReference>
<dbReference type="AlphaFoldDB" id="A0A511XNT2"/>
<evidence type="ECO:0000256" key="1">
    <source>
        <dbReference type="SAM" id="Coils"/>
    </source>
</evidence>
<name>A0A511XNT2_9PROT</name>
<comment type="caution">
    <text evidence="2">The sequence shown here is derived from an EMBL/GenBank/DDBJ whole genome shotgun (WGS) entry which is preliminary data.</text>
</comment>
<dbReference type="PANTHER" id="PTHR12526:SF600">
    <property type="entry name" value="GLYCOSYL TRANSFERASE GROUP 1"/>
    <property type="match status" value="1"/>
</dbReference>
<dbReference type="Proteomes" id="UP000321746">
    <property type="component" value="Unassembled WGS sequence"/>
</dbReference>
<dbReference type="PANTHER" id="PTHR12526">
    <property type="entry name" value="GLYCOSYLTRANSFERASE"/>
    <property type="match status" value="1"/>
</dbReference>
<proteinExistence type="predicted"/>
<evidence type="ECO:0000313" key="3">
    <source>
        <dbReference type="Proteomes" id="UP000321746"/>
    </source>
</evidence>
<dbReference type="GO" id="GO:0016757">
    <property type="term" value="F:glycosyltransferase activity"/>
    <property type="evidence" value="ECO:0007669"/>
    <property type="project" value="TreeGrafter"/>
</dbReference>
<sequence>MNQLNTSSASAPGIDVAATNITPREAILHREIARLMCERDDLRATRTELEERAEKLKAEADRLPGLEAECQHLRAENIQLTTFIQAFYQSTSWRLTKPLRRAVMMLRGLSDTGEDGVPALPAASQALIAAAPDVVAADLSPALSVHPRIRGHILVVADMLPLYDQHSGGLRLLNIIDILNKSGWKIIFLSAFTREQQPGTAGTPEGRKHYEDALERLGVIRVLYGADELASWICDGPPMLDRAFISFYGIALNFMPFVRLHFPDAVIIFDMVDFHGVRQEREALVLGDDVKLAEARRVRDVEVEVALAADVTLAVTADEREAVLALAPRACVRVLPNVFEIDEAEPPGVSGRKDIFFIGGFWHTPNGDGVLWFVREVWPLIREALPDVRFTIAGSNMGNEILALCEIPGVDVVGYIPEVQPYLDSHRIFVAPLRFGAGMKGKVGQSLAGGLPVVATGVGAEGMGLEDGVDILVEDDPAAFAEAVIRLYLDDELWTRLSVAGRNHIINTLSRKVVEKTLREIIGG</sequence>
<protein>
    <recommendedName>
        <fullName evidence="4">Glycosyl transferase</fullName>
    </recommendedName>
</protein>
<dbReference type="Pfam" id="PF13692">
    <property type="entry name" value="Glyco_trans_1_4"/>
    <property type="match status" value="1"/>
</dbReference>
<evidence type="ECO:0000313" key="2">
    <source>
        <dbReference type="EMBL" id="GEN64618.1"/>
    </source>
</evidence>
<dbReference type="Gene3D" id="3.40.50.2000">
    <property type="entry name" value="Glycogen Phosphorylase B"/>
    <property type="match status" value="1"/>
</dbReference>